<dbReference type="PANTHER" id="PTHR35372:SF2">
    <property type="entry name" value="SF3 HELICASE DOMAIN-CONTAINING PROTEIN"/>
    <property type="match status" value="1"/>
</dbReference>
<reference evidence="4" key="1">
    <citation type="submission" date="2019-11" db="EMBL/GenBank/DDBJ databases">
        <authorList>
            <person name="Feng L."/>
        </authorList>
    </citation>
    <scope>NUCLEOTIDE SEQUENCE</scope>
    <source>
        <strain evidence="4">RintestinalisLFYP67</strain>
    </source>
</reference>
<dbReference type="EMBL" id="CACRUM010000062">
    <property type="protein sequence ID" value="VYU26085.1"/>
    <property type="molecule type" value="Genomic_DNA"/>
</dbReference>
<gene>
    <name evidence="4" type="ORF">RILFYP67_01449</name>
</gene>
<organism evidence="4">
    <name type="scientific">Roseburia intestinalis</name>
    <dbReference type="NCBI Taxonomy" id="166486"/>
    <lineage>
        <taxon>Bacteria</taxon>
        <taxon>Bacillati</taxon>
        <taxon>Bacillota</taxon>
        <taxon>Clostridia</taxon>
        <taxon>Lachnospirales</taxon>
        <taxon>Lachnospiraceae</taxon>
        <taxon>Roseburia</taxon>
    </lineage>
</organism>
<accession>A0A6N3DCD0</accession>
<dbReference type="GO" id="GO:0004386">
    <property type="term" value="F:helicase activity"/>
    <property type="evidence" value="ECO:0007669"/>
    <property type="project" value="UniProtKB-KW"/>
</dbReference>
<proteinExistence type="predicted"/>
<dbReference type="RefSeq" id="WP_422046643.1">
    <property type="nucleotide sequence ID" value="NZ_CACRUM010000062.1"/>
</dbReference>
<dbReference type="PANTHER" id="PTHR35372">
    <property type="entry name" value="ATP BINDING PROTEIN-RELATED"/>
    <property type="match status" value="1"/>
</dbReference>
<dbReference type="InterPro" id="IPR004968">
    <property type="entry name" value="DNA_primase/NTPase_C"/>
</dbReference>
<feature type="domain" description="DNA primase/nucleoside triphosphatase C-terminal" evidence="3">
    <location>
        <begin position="315"/>
        <end position="370"/>
    </location>
</feature>
<keyword evidence="2" id="KW-0547">Nucleotide-binding</keyword>
<evidence type="ECO:0000256" key="1">
    <source>
        <dbReference type="ARBA" id="ARBA00022801"/>
    </source>
</evidence>
<dbReference type="AlphaFoldDB" id="A0A6N3DCD0"/>
<protein>
    <recommendedName>
        <fullName evidence="3">DNA primase/nucleoside triphosphatase C-terminal domain-containing protein</fullName>
    </recommendedName>
</protein>
<keyword evidence="2" id="KW-0067">ATP-binding</keyword>
<evidence type="ECO:0000313" key="4">
    <source>
        <dbReference type="EMBL" id="VYU26085.1"/>
    </source>
</evidence>
<evidence type="ECO:0000256" key="2">
    <source>
        <dbReference type="ARBA" id="ARBA00022806"/>
    </source>
</evidence>
<dbReference type="InterPro" id="IPR051620">
    <property type="entry name" value="ORF904-like_C"/>
</dbReference>
<sequence>MAKNRKTPDMNLPVWFDGQNINEALFCEEFLQERRIIFANGAFFTPDGRVTDDLPLRGEIYEKLKFCAVNNIPRKITNILEVLKLEAQEPDFPPEQDRIHVANGTLMLNGTFTEGKPAIVRSRLPIAYKPDAPAPVIWLNFLDGLLHAENIPTLQEFIGYCLIPSNKGQRMMVIKGNGGEGKSQIGAVLSAIFGTNMKDGSIGKISENRFARADLERKGKQSYQGWMFARLLAFSNGDLQALYDRSDGFYRRQLVLTTKEKPVDRADDPDLAEKMKAEAEGIFLWAFEGLQRLVANNFKFTESDRIRENREAVKRDNNNIFDFMESEGYIRRKADASISSKDFYEIYRMWCEENSLAPLKARSFSDAMIANAGRFNLEHCNNITNSAGRRVWGFMGVEAVARPHINGFYDVSPCTYVPENWRE</sequence>
<keyword evidence="1" id="KW-0378">Hydrolase</keyword>
<dbReference type="GO" id="GO:0016787">
    <property type="term" value="F:hydrolase activity"/>
    <property type="evidence" value="ECO:0007669"/>
    <property type="project" value="UniProtKB-KW"/>
</dbReference>
<dbReference type="Pfam" id="PF03288">
    <property type="entry name" value="Pox_D5"/>
    <property type="match status" value="1"/>
</dbReference>
<name>A0A6N3DCD0_9FIRM</name>
<keyword evidence="2" id="KW-0347">Helicase</keyword>
<evidence type="ECO:0000259" key="3">
    <source>
        <dbReference type="Pfam" id="PF03288"/>
    </source>
</evidence>